<evidence type="ECO:0000256" key="5">
    <source>
        <dbReference type="ARBA" id="ARBA00023136"/>
    </source>
</evidence>
<dbReference type="Proteomes" id="UP000268192">
    <property type="component" value="Chromosome"/>
</dbReference>
<dbReference type="GO" id="GO:0015658">
    <property type="term" value="F:branched-chain amino acid transmembrane transporter activity"/>
    <property type="evidence" value="ECO:0007669"/>
    <property type="project" value="InterPro"/>
</dbReference>
<protein>
    <submittedName>
        <fullName evidence="8">Urea ABC transporter permease subunit UrtC</fullName>
    </submittedName>
</protein>
<feature type="transmembrane region" description="Helical" evidence="7">
    <location>
        <begin position="315"/>
        <end position="339"/>
    </location>
</feature>
<evidence type="ECO:0000313" key="9">
    <source>
        <dbReference type="Proteomes" id="UP000268192"/>
    </source>
</evidence>
<dbReference type="NCBIfam" id="TIGR03408">
    <property type="entry name" value="urea_trans_UrtC"/>
    <property type="match status" value="1"/>
</dbReference>
<dbReference type="OrthoDB" id="9034298at2"/>
<evidence type="ECO:0000256" key="3">
    <source>
        <dbReference type="ARBA" id="ARBA00022692"/>
    </source>
</evidence>
<keyword evidence="3 7" id="KW-0812">Transmembrane</keyword>
<dbReference type="AlphaFoldDB" id="A0A3S9B0Z2"/>
<dbReference type="EMBL" id="CP032509">
    <property type="protein sequence ID" value="AZN70542.1"/>
    <property type="molecule type" value="Genomic_DNA"/>
</dbReference>
<dbReference type="KEGG" id="abaw:D5400_03975"/>
<evidence type="ECO:0000313" key="8">
    <source>
        <dbReference type="EMBL" id="AZN70542.1"/>
    </source>
</evidence>
<comment type="subcellular location">
    <subcellularLocation>
        <location evidence="1">Cell membrane</location>
        <topology evidence="1">Multi-pass membrane protein</topology>
    </subcellularLocation>
</comment>
<dbReference type="PANTHER" id="PTHR30482">
    <property type="entry name" value="HIGH-AFFINITY BRANCHED-CHAIN AMINO ACID TRANSPORT SYSTEM PERMEASE"/>
    <property type="match status" value="1"/>
</dbReference>
<organism evidence="8 9">
    <name type="scientific">Georhizobium profundi</name>
    <dbReference type="NCBI Taxonomy" id="2341112"/>
    <lineage>
        <taxon>Bacteria</taxon>
        <taxon>Pseudomonadati</taxon>
        <taxon>Pseudomonadota</taxon>
        <taxon>Alphaproteobacteria</taxon>
        <taxon>Hyphomicrobiales</taxon>
        <taxon>Rhizobiaceae</taxon>
        <taxon>Georhizobium</taxon>
    </lineage>
</organism>
<keyword evidence="4 7" id="KW-1133">Transmembrane helix</keyword>
<evidence type="ECO:0000256" key="7">
    <source>
        <dbReference type="SAM" id="Phobius"/>
    </source>
</evidence>
<dbReference type="InterPro" id="IPR017778">
    <property type="entry name" value="ABC_transptr_urea_perm_UrtC"/>
</dbReference>
<dbReference type="CDD" id="cd06581">
    <property type="entry name" value="TM_PBP1_LivM_like"/>
    <property type="match status" value="1"/>
</dbReference>
<evidence type="ECO:0000256" key="1">
    <source>
        <dbReference type="ARBA" id="ARBA00004651"/>
    </source>
</evidence>
<dbReference type="PANTHER" id="PTHR30482:SF4">
    <property type="entry name" value="SLR1201 PROTEIN"/>
    <property type="match status" value="1"/>
</dbReference>
<keyword evidence="5 7" id="KW-0472">Membrane</keyword>
<keyword evidence="2" id="KW-1003">Cell membrane</keyword>
<dbReference type="RefSeq" id="WP_126007851.1">
    <property type="nucleotide sequence ID" value="NZ_CP032509.1"/>
</dbReference>
<feature type="transmembrane region" description="Helical" evidence="7">
    <location>
        <begin position="7"/>
        <end position="25"/>
    </location>
</feature>
<feature type="transmembrane region" description="Helical" evidence="7">
    <location>
        <begin position="242"/>
        <end position="262"/>
    </location>
</feature>
<gene>
    <name evidence="8" type="primary">urtC</name>
    <name evidence="8" type="ORF">D5400_03975</name>
</gene>
<sequence>MIPSFRYDILAYAAFGAVILIGIPAMLNFDGYELNTFARYLTLGMVAMALALSWGTAGILNLGQAATFGLGAYIMAMHLKLKASESLPGGMPDFMSWTNVESLPWFWVPFHSLPFTLVAGLLIPAALAGLMAAFMFRGRITGVFVAIITLAFLVAIQLVFIEEQGYTGGQNGLTGLAQLEVLGWVADPYSLSFYYMIAGCLITAMLLGLMLVKSKAGLILRAIREDAQRVRFFGYDVARYETLVFCLSAAIAGWAGMLYVLVLEFASPTYMSVSFSLAIVIWCAVGGRESVLAAAIGGILVNMLEGRLSDVFVEGWFLLLGLLFIVVVLVMPRGLHGLVKSGAKLLKRRSGQPVSGANKSIVTNPVSQSGGH</sequence>
<evidence type="ECO:0000256" key="6">
    <source>
        <dbReference type="SAM" id="MobiDB-lite"/>
    </source>
</evidence>
<feature type="region of interest" description="Disordered" evidence="6">
    <location>
        <begin position="350"/>
        <end position="372"/>
    </location>
</feature>
<accession>A0A3S9B0Z2</accession>
<name>A0A3S9B0Z2_9HYPH</name>
<evidence type="ECO:0000256" key="4">
    <source>
        <dbReference type="ARBA" id="ARBA00022989"/>
    </source>
</evidence>
<reference evidence="8 9" key="1">
    <citation type="submission" date="2018-09" db="EMBL/GenBank/DDBJ databases">
        <title>Marinorhizobium profundi gen. nov., sp. nov., isolated from a deep-sea sediment sample from the New Britain Trench and proposal of Marinorhizobiaceae fam. nov. in the order Rhizobiales of the class Alphaproteobacteria.</title>
        <authorList>
            <person name="Cao J."/>
        </authorList>
    </citation>
    <scope>NUCLEOTIDE SEQUENCE [LARGE SCALE GENOMIC DNA]</scope>
    <source>
        <strain evidence="8 9">WS11</strain>
    </source>
</reference>
<feature type="transmembrane region" description="Helical" evidence="7">
    <location>
        <begin position="143"/>
        <end position="161"/>
    </location>
</feature>
<feature type="compositionally biased region" description="Polar residues" evidence="6">
    <location>
        <begin position="352"/>
        <end position="372"/>
    </location>
</feature>
<feature type="transmembrane region" description="Helical" evidence="7">
    <location>
        <begin position="113"/>
        <end position="136"/>
    </location>
</feature>
<proteinExistence type="predicted"/>
<dbReference type="InterPro" id="IPR043428">
    <property type="entry name" value="LivM-like"/>
</dbReference>
<keyword evidence="9" id="KW-1185">Reference proteome</keyword>
<dbReference type="Pfam" id="PF02653">
    <property type="entry name" value="BPD_transp_2"/>
    <property type="match status" value="1"/>
</dbReference>
<feature type="transmembrane region" description="Helical" evidence="7">
    <location>
        <begin position="193"/>
        <end position="212"/>
    </location>
</feature>
<evidence type="ECO:0000256" key="2">
    <source>
        <dbReference type="ARBA" id="ARBA00022475"/>
    </source>
</evidence>
<dbReference type="InterPro" id="IPR001851">
    <property type="entry name" value="ABC_transp_permease"/>
</dbReference>
<dbReference type="GO" id="GO:0005886">
    <property type="term" value="C:plasma membrane"/>
    <property type="evidence" value="ECO:0007669"/>
    <property type="project" value="UniProtKB-SubCell"/>
</dbReference>